<dbReference type="AlphaFoldDB" id="A0A098G4R4"/>
<dbReference type="EC" id="3.1.2.20" evidence="5"/>
<comment type="similarity">
    <text evidence="4">Belongs to the YigI thioesterase family.</text>
</comment>
<evidence type="ECO:0000256" key="2">
    <source>
        <dbReference type="ARBA" id="ARBA00035880"/>
    </source>
</evidence>
<dbReference type="STRING" id="1212491.LFA_1574"/>
<evidence type="ECO:0000256" key="3">
    <source>
        <dbReference type="ARBA" id="ARBA00036002"/>
    </source>
</evidence>
<dbReference type="PANTHER" id="PTHR43240">
    <property type="entry name" value="1,4-DIHYDROXY-2-NAPHTHOYL-COA THIOESTERASE 1"/>
    <property type="match status" value="1"/>
</dbReference>
<dbReference type="GO" id="GO:0047617">
    <property type="term" value="F:fatty acyl-CoA hydrolase activity"/>
    <property type="evidence" value="ECO:0007669"/>
    <property type="project" value="UniProtKB-EC"/>
</dbReference>
<accession>A0A098G4R4</accession>
<dbReference type="InterPro" id="IPR029069">
    <property type="entry name" value="HotDog_dom_sf"/>
</dbReference>
<name>A0A098G4R4_9GAMM</name>
<evidence type="ECO:0000256" key="7">
    <source>
        <dbReference type="ARBA" id="ARBA00048062"/>
    </source>
</evidence>
<dbReference type="HOGENOM" id="CLU_089876_10_0_6"/>
<dbReference type="Pfam" id="PF03061">
    <property type="entry name" value="4HBT"/>
    <property type="match status" value="1"/>
</dbReference>
<dbReference type="Gene3D" id="3.10.129.10">
    <property type="entry name" value="Hotdog Thioesterase"/>
    <property type="match status" value="1"/>
</dbReference>
<reference evidence="10" key="1">
    <citation type="submission" date="2014-09" db="EMBL/GenBank/DDBJ databases">
        <authorList>
            <person name="Gomez-Valero L."/>
        </authorList>
    </citation>
    <scope>NUCLEOTIDE SEQUENCE [LARGE SCALE GENOMIC DNA]</scope>
    <source>
        <strain evidence="10">ATCC700992</strain>
    </source>
</reference>
<dbReference type="EMBL" id="LN614827">
    <property type="protein sequence ID" value="CEG56984.1"/>
    <property type="molecule type" value="Genomic_DNA"/>
</dbReference>
<evidence type="ECO:0000313" key="9">
    <source>
        <dbReference type="EMBL" id="CEG56984.1"/>
    </source>
</evidence>
<proteinExistence type="inferred from homology"/>
<feature type="domain" description="Thioesterase" evidence="8">
    <location>
        <begin position="63"/>
        <end position="138"/>
    </location>
</feature>
<keyword evidence="1" id="KW-0378">Hydrolase</keyword>
<evidence type="ECO:0000256" key="6">
    <source>
        <dbReference type="ARBA" id="ARBA00040062"/>
    </source>
</evidence>
<dbReference type="InterPro" id="IPR006683">
    <property type="entry name" value="Thioestr_dom"/>
</dbReference>
<dbReference type="OrthoDB" id="9813282at2"/>
<evidence type="ECO:0000313" key="10">
    <source>
        <dbReference type="Proteomes" id="UP000032430"/>
    </source>
</evidence>
<dbReference type="InterPro" id="IPR003736">
    <property type="entry name" value="PAAI_dom"/>
</dbReference>
<dbReference type="NCBIfam" id="TIGR00369">
    <property type="entry name" value="unchar_dom_1"/>
    <property type="match status" value="1"/>
</dbReference>
<comment type="catalytic activity">
    <reaction evidence="7">
        <text>a medium-chain fatty acyl-CoA + H2O = a medium-chain fatty acid + CoA + H(+)</text>
        <dbReference type="Rhea" id="RHEA:68184"/>
        <dbReference type="ChEBI" id="CHEBI:15377"/>
        <dbReference type="ChEBI" id="CHEBI:15378"/>
        <dbReference type="ChEBI" id="CHEBI:57287"/>
        <dbReference type="ChEBI" id="CHEBI:59558"/>
        <dbReference type="ChEBI" id="CHEBI:90546"/>
    </reaction>
</comment>
<evidence type="ECO:0000256" key="5">
    <source>
        <dbReference type="ARBA" id="ARBA00038894"/>
    </source>
</evidence>
<evidence type="ECO:0000256" key="4">
    <source>
        <dbReference type="ARBA" id="ARBA00038381"/>
    </source>
</evidence>
<dbReference type="CDD" id="cd03443">
    <property type="entry name" value="PaaI_thioesterase"/>
    <property type="match status" value="1"/>
</dbReference>
<comment type="catalytic activity">
    <reaction evidence="2">
        <text>a fatty acyl-CoA + H2O = a fatty acid + CoA + H(+)</text>
        <dbReference type="Rhea" id="RHEA:16781"/>
        <dbReference type="ChEBI" id="CHEBI:15377"/>
        <dbReference type="ChEBI" id="CHEBI:15378"/>
        <dbReference type="ChEBI" id="CHEBI:28868"/>
        <dbReference type="ChEBI" id="CHEBI:57287"/>
        <dbReference type="ChEBI" id="CHEBI:77636"/>
        <dbReference type="EC" id="3.1.2.20"/>
    </reaction>
</comment>
<dbReference type="SUPFAM" id="SSF54637">
    <property type="entry name" value="Thioesterase/thiol ester dehydrase-isomerase"/>
    <property type="match status" value="1"/>
</dbReference>
<comment type="catalytic activity">
    <reaction evidence="3">
        <text>a long-chain fatty acyl-CoA + H2O = a long-chain fatty acid + CoA + H(+)</text>
        <dbReference type="Rhea" id="RHEA:67680"/>
        <dbReference type="ChEBI" id="CHEBI:15377"/>
        <dbReference type="ChEBI" id="CHEBI:15378"/>
        <dbReference type="ChEBI" id="CHEBI:57287"/>
        <dbReference type="ChEBI" id="CHEBI:57560"/>
        <dbReference type="ChEBI" id="CHEBI:83139"/>
    </reaction>
</comment>
<protein>
    <recommendedName>
        <fullName evidence="6">Medium/long-chain acyl-CoA thioesterase YigI</fullName>
        <ecNumber evidence="5">3.1.2.20</ecNumber>
    </recommendedName>
</protein>
<dbReference type="KEGG" id="lfa:LFA_1574"/>
<dbReference type="PANTHER" id="PTHR43240:SF20">
    <property type="entry name" value="MEDIUM_LONG-CHAIN ACYL-COA THIOESTERASE YIGI"/>
    <property type="match status" value="1"/>
</dbReference>
<keyword evidence="10" id="KW-1185">Reference proteome</keyword>
<sequence length="161" mass="17927">MTVHEQVMKNMREMAALFSSSNISLEMPPQSNLTLGTTYVDIDFGKMLTARFKFDTRFINPIGTFHGGFLSAVFDDTYGPLSYMAASRPVVTIELSTTFIRPFTAKDEYIDVRAELVSKSKSLLVMRAEAKTKDGKLIATSTTHSIILSDEQLSATNNNLR</sequence>
<gene>
    <name evidence="9" type="ORF">LFA_1574</name>
</gene>
<organism evidence="9 10">
    <name type="scientific">Legionella fallonii LLAP-10</name>
    <dbReference type="NCBI Taxonomy" id="1212491"/>
    <lineage>
        <taxon>Bacteria</taxon>
        <taxon>Pseudomonadati</taxon>
        <taxon>Pseudomonadota</taxon>
        <taxon>Gammaproteobacteria</taxon>
        <taxon>Legionellales</taxon>
        <taxon>Legionellaceae</taxon>
        <taxon>Legionella</taxon>
    </lineage>
</organism>
<evidence type="ECO:0000256" key="1">
    <source>
        <dbReference type="ARBA" id="ARBA00022801"/>
    </source>
</evidence>
<dbReference type="RefSeq" id="WP_045095556.1">
    <property type="nucleotide sequence ID" value="NZ_LN614827.1"/>
</dbReference>
<dbReference type="Proteomes" id="UP000032430">
    <property type="component" value="Chromosome I"/>
</dbReference>
<evidence type="ECO:0000259" key="8">
    <source>
        <dbReference type="Pfam" id="PF03061"/>
    </source>
</evidence>